<evidence type="ECO:0000313" key="3">
    <source>
        <dbReference type="EMBL" id="ANP71722.1"/>
    </source>
</evidence>
<evidence type="ECO:0000313" key="4">
    <source>
        <dbReference type="Proteomes" id="UP000092582"/>
    </source>
</evidence>
<keyword evidence="2" id="KW-1133">Transmembrane helix</keyword>
<protein>
    <submittedName>
        <fullName evidence="3">Uncharacterized protein</fullName>
    </submittedName>
</protein>
<name>A0A1B1BGN9_9MICO</name>
<dbReference type="KEGG" id="cart:PA27867_0755"/>
<dbReference type="AlphaFoldDB" id="A0A1B1BGN9"/>
<reference evidence="3 4" key="1">
    <citation type="submission" date="2016-06" db="EMBL/GenBank/DDBJ databases">
        <title>Genome sequencing of Cryobacterium arcticum PAMC 27867.</title>
        <authorList>
            <person name="Lee J."/>
            <person name="Kim O.-S."/>
        </authorList>
    </citation>
    <scope>NUCLEOTIDE SEQUENCE [LARGE SCALE GENOMIC DNA]</scope>
    <source>
        <strain evidence="3 4">PAMC 27867</strain>
    </source>
</reference>
<organism evidence="3 4">
    <name type="scientific">Cryobacterium arcticum</name>
    <dbReference type="NCBI Taxonomy" id="670052"/>
    <lineage>
        <taxon>Bacteria</taxon>
        <taxon>Bacillati</taxon>
        <taxon>Actinomycetota</taxon>
        <taxon>Actinomycetes</taxon>
        <taxon>Micrococcales</taxon>
        <taxon>Microbacteriaceae</taxon>
        <taxon>Cryobacterium</taxon>
    </lineage>
</organism>
<dbReference type="OrthoDB" id="5112190at2"/>
<accession>A0A1B1BGN9</accession>
<sequence length="153" mass="15678">MTSTGSHRTLAPSRPPVRSGTEKTLITVEAVTSISALAGGVLLMLAPDGSLLAADPAALEGSPFGDWLLPGAALTLFVGVGFAVAAVWQWRRGPYARFVSLAAGVGLVVFEIVQFTVIGSHPLQAVFGVVGAATAYLAWRLPAARHGATGATR</sequence>
<keyword evidence="4" id="KW-1185">Reference proteome</keyword>
<keyword evidence="2" id="KW-0472">Membrane</keyword>
<dbReference type="EMBL" id="CP016282">
    <property type="protein sequence ID" value="ANP71722.1"/>
    <property type="molecule type" value="Genomic_DNA"/>
</dbReference>
<feature type="transmembrane region" description="Helical" evidence="2">
    <location>
        <begin position="24"/>
        <end position="47"/>
    </location>
</feature>
<evidence type="ECO:0000256" key="1">
    <source>
        <dbReference type="SAM" id="MobiDB-lite"/>
    </source>
</evidence>
<dbReference type="STRING" id="670052.PA27867_0755"/>
<feature type="transmembrane region" description="Helical" evidence="2">
    <location>
        <begin position="123"/>
        <end position="139"/>
    </location>
</feature>
<evidence type="ECO:0000256" key="2">
    <source>
        <dbReference type="SAM" id="Phobius"/>
    </source>
</evidence>
<feature type="transmembrane region" description="Helical" evidence="2">
    <location>
        <begin position="67"/>
        <end position="88"/>
    </location>
</feature>
<proteinExistence type="predicted"/>
<feature type="transmembrane region" description="Helical" evidence="2">
    <location>
        <begin position="95"/>
        <end position="117"/>
    </location>
</feature>
<gene>
    <name evidence="3" type="ORF">PA27867_0755</name>
</gene>
<dbReference type="RefSeq" id="WP_157109105.1">
    <property type="nucleotide sequence ID" value="NZ_CP016282.1"/>
</dbReference>
<dbReference type="Proteomes" id="UP000092582">
    <property type="component" value="Chromosome 1"/>
</dbReference>
<feature type="region of interest" description="Disordered" evidence="1">
    <location>
        <begin position="1"/>
        <end position="20"/>
    </location>
</feature>
<keyword evidence="2" id="KW-0812">Transmembrane</keyword>